<evidence type="ECO:0008006" key="5">
    <source>
        <dbReference type="Google" id="ProtNLM"/>
    </source>
</evidence>
<keyword evidence="4" id="KW-1185">Reference proteome</keyword>
<feature type="signal peptide" evidence="2">
    <location>
        <begin position="1"/>
        <end position="17"/>
    </location>
</feature>
<protein>
    <recommendedName>
        <fullName evidence="5">Tricarboxylate transporter</fullName>
    </recommendedName>
</protein>
<name>A0A1E7JQ58_9ACTN</name>
<dbReference type="InterPro" id="IPR042100">
    <property type="entry name" value="Bug_dom1"/>
</dbReference>
<dbReference type="Gene3D" id="3.40.190.150">
    <property type="entry name" value="Bordetella uptake gene, domain 1"/>
    <property type="match status" value="1"/>
</dbReference>
<dbReference type="PANTHER" id="PTHR42928">
    <property type="entry name" value="TRICARBOXYLATE-BINDING PROTEIN"/>
    <property type="match status" value="1"/>
</dbReference>
<dbReference type="InterPro" id="IPR005064">
    <property type="entry name" value="BUG"/>
</dbReference>
<organism evidence="3 4">
    <name type="scientific">Streptomyces abyssalis</name>
    <dbReference type="NCBI Taxonomy" id="933944"/>
    <lineage>
        <taxon>Bacteria</taxon>
        <taxon>Bacillati</taxon>
        <taxon>Actinomycetota</taxon>
        <taxon>Actinomycetes</taxon>
        <taxon>Kitasatosporales</taxon>
        <taxon>Streptomycetaceae</taxon>
        <taxon>Streptomyces</taxon>
    </lineage>
</organism>
<sequence>MSRKPMSRIRMTGVVMAAGLTLAACGNPQGVGDDGKTDAGAEVPSRVEMVIPYDEGGGTDTWARFLAPYLKKHTAGTPTFLPENKPGGESITGSNEFVRSGGTDGKEVLVTSATTYYQALLKRPEVEFDFSKMRPLIMNGSGGVIYTSPKTGIKSADDLVKHKKKLTYGGISATGLDLTMLQAMDVLKKPVDATFGFEGRETALLAYQRGEVNIDYQTTSAYKTQVEPLAEKGKAVPLMSFGVLKDGKVVRDPNVPDLPTVEEFHKKMYGKKPSGPAYESYKAFLVPGTTYQKGLWANEDTPDSIVKAYWSTVGKLKKDKNFAKKSDSVLGGYPLYSGENAEQEIQKAFEIDPAARKYALDMLEREYDEKLGGT</sequence>
<dbReference type="Gene3D" id="3.40.190.10">
    <property type="entry name" value="Periplasmic binding protein-like II"/>
    <property type="match status" value="1"/>
</dbReference>
<evidence type="ECO:0000313" key="4">
    <source>
        <dbReference type="Proteomes" id="UP000176087"/>
    </source>
</evidence>
<keyword evidence="2" id="KW-0732">Signal</keyword>
<dbReference type="PATRIC" id="fig|933944.5.peg.5654"/>
<evidence type="ECO:0000256" key="2">
    <source>
        <dbReference type="SAM" id="SignalP"/>
    </source>
</evidence>
<dbReference type="OrthoDB" id="8627412at2"/>
<feature type="chain" id="PRO_5039090946" description="Tricarboxylate transporter" evidence="2">
    <location>
        <begin position="18"/>
        <end position="374"/>
    </location>
</feature>
<dbReference type="Proteomes" id="UP000176087">
    <property type="component" value="Unassembled WGS sequence"/>
</dbReference>
<accession>A0A1E7JQ58</accession>
<comment type="similarity">
    <text evidence="1">Belongs to the UPF0065 (bug) family.</text>
</comment>
<evidence type="ECO:0000256" key="1">
    <source>
        <dbReference type="ARBA" id="ARBA00006987"/>
    </source>
</evidence>
<evidence type="ECO:0000313" key="3">
    <source>
        <dbReference type="EMBL" id="OEU90386.1"/>
    </source>
</evidence>
<dbReference type="PANTHER" id="PTHR42928:SF5">
    <property type="entry name" value="BLR1237 PROTEIN"/>
    <property type="match status" value="1"/>
</dbReference>
<dbReference type="RefSeq" id="WP_070009250.1">
    <property type="nucleotide sequence ID" value="NZ_LJGS01000036.1"/>
</dbReference>
<dbReference type="AlphaFoldDB" id="A0A1E7JQ58"/>
<dbReference type="PROSITE" id="PS51257">
    <property type="entry name" value="PROKAR_LIPOPROTEIN"/>
    <property type="match status" value="1"/>
</dbReference>
<comment type="caution">
    <text evidence="3">The sequence shown here is derived from an EMBL/GenBank/DDBJ whole genome shotgun (WGS) entry which is preliminary data.</text>
</comment>
<proteinExistence type="inferred from homology"/>
<dbReference type="EMBL" id="LJGT01000038">
    <property type="protein sequence ID" value="OEU90386.1"/>
    <property type="molecule type" value="Genomic_DNA"/>
</dbReference>
<dbReference type="STRING" id="933944.AN215_12960"/>
<gene>
    <name evidence="3" type="ORF">AN215_12960</name>
</gene>
<reference evidence="3 4" key="1">
    <citation type="journal article" date="2016" name="Front. Microbiol.">
        <title>Comparative Genomics Analysis of Streptomyces Species Reveals Their Adaptation to the Marine Environment and Their Diversity at the Genomic Level.</title>
        <authorList>
            <person name="Tian X."/>
            <person name="Zhang Z."/>
            <person name="Yang T."/>
            <person name="Chen M."/>
            <person name="Li J."/>
            <person name="Chen F."/>
            <person name="Yang J."/>
            <person name="Li W."/>
            <person name="Zhang B."/>
            <person name="Zhang Z."/>
            <person name="Wu J."/>
            <person name="Zhang C."/>
            <person name="Long L."/>
            <person name="Xiao J."/>
        </authorList>
    </citation>
    <scope>NUCLEOTIDE SEQUENCE [LARGE SCALE GENOMIC DNA]</scope>
    <source>
        <strain evidence="3 4">SCSIO 10390</strain>
    </source>
</reference>